<dbReference type="EMBL" id="CAJNNV010028318">
    <property type="protein sequence ID" value="CAE8624093.1"/>
    <property type="molecule type" value="Genomic_DNA"/>
</dbReference>
<dbReference type="OrthoDB" id="10260017at2759"/>
<gene>
    <name evidence="2" type="ORF">PGLA1383_LOCUS41286</name>
</gene>
<dbReference type="InterPro" id="IPR001447">
    <property type="entry name" value="Arylamine_N-AcTrfase"/>
</dbReference>
<organism evidence="2 3">
    <name type="scientific">Polarella glacialis</name>
    <name type="common">Dinoflagellate</name>
    <dbReference type="NCBI Taxonomy" id="89957"/>
    <lineage>
        <taxon>Eukaryota</taxon>
        <taxon>Sar</taxon>
        <taxon>Alveolata</taxon>
        <taxon>Dinophyceae</taxon>
        <taxon>Suessiales</taxon>
        <taxon>Suessiaceae</taxon>
        <taxon>Polarella</taxon>
    </lineage>
</organism>
<dbReference type="Gene3D" id="3.30.2140.10">
    <property type="entry name" value="Arylamine N-acetyltransferase"/>
    <property type="match status" value="1"/>
</dbReference>
<dbReference type="PANTHER" id="PTHR11786">
    <property type="entry name" value="N-HYDROXYARYLAMINE O-ACETYLTRANSFERASE"/>
    <property type="match status" value="1"/>
</dbReference>
<dbReference type="Proteomes" id="UP000654075">
    <property type="component" value="Unassembled WGS sequence"/>
</dbReference>
<sequence length="296" mass="32257">MAAATLRYGSLPGVVPLRCPALAEELLEAYLARLGVRRPSEPSLEVLTELLAAQLSRVCYENIDVKLGKPVPELRPEAAVRRVAVRSRGGYCFIVVEAFAALLCSLGFEVSLHPGVVAADPPPAEKWGDHVVLMVHLDGTRFVADCGLGEGPRKPFKLASSVWEEDGFTFALEEREGGTWRFHNPANLTGTMPGFSVDISTSVADVSEFEAFHRFYWTDETSGYVRGPVVALILAPEAGGGLLSMHGCVLRRSHPEIRSADDSQCYEVVATASCAEEWFALLRGTFFMPLDDLSEE</sequence>
<dbReference type="PANTHER" id="PTHR11786:SF0">
    <property type="entry name" value="ARYLAMINE N-ACETYLTRANSFERASE 4-RELATED"/>
    <property type="match status" value="1"/>
</dbReference>
<comment type="caution">
    <text evidence="2">The sequence shown here is derived from an EMBL/GenBank/DDBJ whole genome shotgun (WGS) entry which is preliminary data.</text>
</comment>
<dbReference type="InterPro" id="IPR038765">
    <property type="entry name" value="Papain-like_cys_pep_sf"/>
</dbReference>
<dbReference type="Gene3D" id="2.40.128.150">
    <property type="entry name" value="Cysteine proteinases"/>
    <property type="match status" value="1"/>
</dbReference>
<evidence type="ECO:0000313" key="3">
    <source>
        <dbReference type="Proteomes" id="UP000654075"/>
    </source>
</evidence>
<evidence type="ECO:0000256" key="1">
    <source>
        <dbReference type="ARBA" id="ARBA00006547"/>
    </source>
</evidence>
<accession>A0A813GN47</accession>
<dbReference type="AlphaFoldDB" id="A0A813GN47"/>
<dbReference type="OMA" id="YCFHLNG"/>
<feature type="non-terminal residue" evidence="2">
    <location>
        <position position="296"/>
    </location>
</feature>
<dbReference type="Pfam" id="PF00797">
    <property type="entry name" value="Acetyltransf_2"/>
    <property type="match status" value="1"/>
</dbReference>
<keyword evidence="3" id="KW-1185">Reference proteome</keyword>
<reference evidence="2" key="1">
    <citation type="submission" date="2021-02" db="EMBL/GenBank/DDBJ databases">
        <authorList>
            <person name="Dougan E. K."/>
            <person name="Rhodes N."/>
            <person name="Thang M."/>
            <person name="Chan C."/>
        </authorList>
    </citation>
    <scope>NUCLEOTIDE SEQUENCE</scope>
</reference>
<evidence type="ECO:0008006" key="4">
    <source>
        <dbReference type="Google" id="ProtNLM"/>
    </source>
</evidence>
<dbReference type="SUPFAM" id="SSF54001">
    <property type="entry name" value="Cysteine proteinases"/>
    <property type="match status" value="1"/>
</dbReference>
<protein>
    <recommendedName>
        <fullName evidence="4">Arylamine N-acetyltransferase</fullName>
    </recommendedName>
</protein>
<comment type="similarity">
    <text evidence="1">Belongs to the arylamine N-acetyltransferase family.</text>
</comment>
<dbReference type="GO" id="GO:0016407">
    <property type="term" value="F:acetyltransferase activity"/>
    <property type="evidence" value="ECO:0007669"/>
    <property type="project" value="InterPro"/>
</dbReference>
<evidence type="ECO:0000313" key="2">
    <source>
        <dbReference type="EMBL" id="CAE8624093.1"/>
    </source>
</evidence>
<name>A0A813GN47_POLGL</name>
<proteinExistence type="inferred from homology"/>